<evidence type="ECO:0000256" key="7">
    <source>
        <dbReference type="ARBA" id="ARBA00023277"/>
    </source>
</evidence>
<dbReference type="Gene3D" id="3.20.20.80">
    <property type="entry name" value="Glycosidases"/>
    <property type="match status" value="1"/>
</dbReference>
<dbReference type="GO" id="GO:0008061">
    <property type="term" value="F:chitin binding"/>
    <property type="evidence" value="ECO:0007669"/>
    <property type="project" value="UniProtKB-UniRule"/>
</dbReference>
<dbReference type="InterPro" id="IPR050314">
    <property type="entry name" value="Glycosyl_Hydrlase_18"/>
</dbReference>
<evidence type="ECO:0000256" key="6">
    <source>
        <dbReference type="ARBA" id="ARBA00023024"/>
    </source>
</evidence>
<dbReference type="Gene3D" id="3.10.50.10">
    <property type="match status" value="1"/>
</dbReference>
<accession>A0A2J6SBV4</accession>
<dbReference type="InterPro" id="IPR001002">
    <property type="entry name" value="Chitin-bd_1"/>
</dbReference>
<dbReference type="EC" id="3.2.1.14" evidence="3"/>
<dbReference type="SUPFAM" id="SSF51445">
    <property type="entry name" value="(Trans)glycosidases"/>
    <property type="match status" value="1"/>
</dbReference>
<comment type="caution">
    <text evidence="10">Lacks conserved residue(s) required for the propagation of feature annotation.</text>
</comment>
<dbReference type="AlphaFoldDB" id="A0A2J6SBV4"/>
<evidence type="ECO:0000256" key="10">
    <source>
        <dbReference type="PROSITE-ProRule" id="PRU00261"/>
    </source>
</evidence>
<evidence type="ECO:0000256" key="11">
    <source>
        <dbReference type="RuleBase" id="RU000489"/>
    </source>
</evidence>
<dbReference type="InterPro" id="IPR011583">
    <property type="entry name" value="Chitinase_II/V-like_cat"/>
</dbReference>
<dbReference type="GO" id="GO:0000272">
    <property type="term" value="P:polysaccharide catabolic process"/>
    <property type="evidence" value="ECO:0007669"/>
    <property type="project" value="UniProtKB-KW"/>
</dbReference>
<reference evidence="14 15" key="1">
    <citation type="submission" date="2016-04" db="EMBL/GenBank/DDBJ databases">
        <title>A degradative enzymes factory behind the ericoid mycorrhizal symbiosis.</title>
        <authorList>
            <consortium name="DOE Joint Genome Institute"/>
            <person name="Martino E."/>
            <person name="Morin E."/>
            <person name="Grelet G."/>
            <person name="Kuo A."/>
            <person name="Kohler A."/>
            <person name="Daghino S."/>
            <person name="Barry K."/>
            <person name="Choi C."/>
            <person name="Cichocki N."/>
            <person name="Clum A."/>
            <person name="Copeland A."/>
            <person name="Hainaut M."/>
            <person name="Haridas S."/>
            <person name="Labutti K."/>
            <person name="Lindquist E."/>
            <person name="Lipzen A."/>
            <person name="Khouja H.-R."/>
            <person name="Murat C."/>
            <person name="Ohm R."/>
            <person name="Olson A."/>
            <person name="Spatafora J."/>
            <person name="Veneault-Fourrey C."/>
            <person name="Henrissat B."/>
            <person name="Grigoriev I."/>
            <person name="Martin F."/>
            <person name="Perotto S."/>
        </authorList>
    </citation>
    <scope>NUCLEOTIDE SEQUENCE [LARGE SCALE GENOMIC DNA]</scope>
    <source>
        <strain evidence="14 15">F</strain>
    </source>
</reference>
<keyword evidence="9" id="KW-0624">Polysaccharide degradation</keyword>
<evidence type="ECO:0000256" key="1">
    <source>
        <dbReference type="ARBA" id="ARBA00000822"/>
    </source>
</evidence>
<gene>
    <name evidence="14" type="ORF">L207DRAFT_410261</name>
</gene>
<evidence type="ECO:0000313" key="14">
    <source>
        <dbReference type="EMBL" id="PMD48230.1"/>
    </source>
</evidence>
<evidence type="ECO:0000256" key="4">
    <source>
        <dbReference type="ARBA" id="ARBA00022669"/>
    </source>
</evidence>
<feature type="domain" description="Chitin-binding type-1" evidence="12">
    <location>
        <begin position="47"/>
        <end position="102"/>
    </location>
</feature>
<dbReference type="InterPro" id="IPR036861">
    <property type="entry name" value="Endochitinase-like_sf"/>
</dbReference>
<dbReference type="InterPro" id="IPR029070">
    <property type="entry name" value="Chitinase_insertion_sf"/>
</dbReference>
<feature type="non-terminal residue" evidence="14">
    <location>
        <position position="705"/>
    </location>
</feature>
<evidence type="ECO:0000256" key="3">
    <source>
        <dbReference type="ARBA" id="ARBA00012729"/>
    </source>
</evidence>
<keyword evidence="15" id="KW-1185">Reference proteome</keyword>
<evidence type="ECO:0000313" key="15">
    <source>
        <dbReference type="Proteomes" id="UP000235786"/>
    </source>
</evidence>
<dbReference type="InterPro" id="IPR001579">
    <property type="entry name" value="Glyco_hydro_18_chit_AS"/>
</dbReference>
<dbReference type="GO" id="GO:0006032">
    <property type="term" value="P:chitin catabolic process"/>
    <property type="evidence" value="ECO:0007669"/>
    <property type="project" value="UniProtKB-KW"/>
</dbReference>
<keyword evidence="6" id="KW-0146">Chitin degradation</keyword>
<dbReference type="PROSITE" id="PS01095">
    <property type="entry name" value="GH18_1"/>
    <property type="match status" value="1"/>
</dbReference>
<dbReference type="Pfam" id="PF00187">
    <property type="entry name" value="Chitin_bind_1"/>
    <property type="match status" value="1"/>
</dbReference>
<dbReference type="InterPro" id="IPR001223">
    <property type="entry name" value="Glyco_hydro18_cat"/>
</dbReference>
<dbReference type="Pfam" id="PF00704">
    <property type="entry name" value="Glyco_hydro_18"/>
    <property type="match status" value="1"/>
</dbReference>
<dbReference type="InterPro" id="IPR017853">
    <property type="entry name" value="GH"/>
</dbReference>
<dbReference type="PANTHER" id="PTHR11177">
    <property type="entry name" value="CHITINASE"/>
    <property type="match status" value="1"/>
</dbReference>
<dbReference type="SUPFAM" id="SSF57016">
    <property type="entry name" value="Plant lectins/antimicrobial peptides"/>
    <property type="match status" value="1"/>
</dbReference>
<sequence>LSSRDLPTGTCNAETPCANKACCGSNNLCGYSKLECGTGCRFNCDAKAECGPYAPSNSQKCPLSVCCSEFGFCGSTDEFCTWTNAADPVYPSCNTAYGGCGSVNRPRCGGGSSVSKRTIGYYESWSNTRKCSAVSPEDLNLNGFTHINFAFSFFDPTSFQITPMDANGASLYSRFTALKSKRSGLQTWISVGGWSFTDPGPTQQAFSIMTSSQGNRAKFISGLMQFMKTYGFDGVDLDWEYPGADDRGGVAADTANYVSFAQELRAAFGSTYGISMTLPTSYWYLQHFDLPGIQQHIDWFNLMAYDLHGVWDAQSLYVGPYIAPHTNITEIDLGLDLLWRAGVAPDKVVLGQGWYGRSFTLADPSCNLPNGICKFSGAANPGLCSDAGGILDDQEINDIISKNNLQPTWDKAAGITWDSNQWVSYDDADTFKQKRDFANNRCLGGLMVWAMDQVDQTASNNNGPVPGITSGQQSDANQMSADQQAGMTCRTGACGANCPKGSHEVTEVNGQPGQLSTSARCPKGKYRSVCCDAGTTMGKCQWRGYRGAGLSCMSGCADGETEVTTNINNHDKKKGDQTCSGGVQSYCCAGFKPAPTKQQLEKDAEDAAKAAAEAAAAQAALDIAAKAFCRIAVPALLAPLEALEDLIPIVGEILDIAEIAATPAIIQGCVKGIEKEGKAEFKVFGKKHTLSIGEPTEKPETRPPR</sequence>
<dbReference type="PROSITE" id="PS51910">
    <property type="entry name" value="GH18_2"/>
    <property type="match status" value="1"/>
</dbReference>
<feature type="non-terminal residue" evidence="14">
    <location>
        <position position="1"/>
    </location>
</feature>
<dbReference type="PROSITE" id="PS50941">
    <property type="entry name" value="CHIT_BIND_I_2"/>
    <property type="match status" value="1"/>
</dbReference>
<evidence type="ECO:0000256" key="8">
    <source>
        <dbReference type="ARBA" id="ARBA00023295"/>
    </source>
</evidence>
<feature type="domain" description="GH18" evidence="13">
    <location>
        <begin position="116"/>
        <end position="478"/>
    </location>
</feature>
<name>A0A2J6SBV4_HYAVF</name>
<evidence type="ECO:0000256" key="5">
    <source>
        <dbReference type="ARBA" id="ARBA00022801"/>
    </source>
</evidence>
<dbReference type="PROSITE" id="PS00026">
    <property type="entry name" value="CHIT_BIND_I_1"/>
    <property type="match status" value="1"/>
</dbReference>
<dbReference type="InterPro" id="IPR018371">
    <property type="entry name" value="Chitin-binding_1_CS"/>
</dbReference>
<feature type="disulfide bond" evidence="10">
    <location>
        <begin position="66"/>
        <end position="80"/>
    </location>
</feature>
<dbReference type="PANTHER" id="PTHR11177:SF333">
    <property type="entry name" value="CHITINASE"/>
    <property type="match status" value="1"/>
</dbReference>
<keyword evidence="5 11" id="KW-0378">Hydrolase</keyword>
<organism evidence="14 15">
    <name type="scientific">Hyaloscypha variabilis (strain UAMH 11265 / GT02V1 / F)</name>
    <name type="common">Meliniomyces variabilis</name>
    <dbReference type="NCBI Taxonomy" id="1149755"/>
    <lineage>
        <taxon>Eukaryota</taxon>
        <taxon>Fungi</taxon>
        <taxon>Dikarya</taxon>
        <taxon>Ascomycota</taxon>
        <taxon>Pezizomycotina</taxon>
        <taxon>Leotiomycetes</taxon>
        <taxon>Helotiales</taxon>
        <taxon>Hyaloscyphaceae</taxon>
        <taxon>Hyaloscypha</taxon>
        <taxon>Hyaloscypha variabilis</taxon>
    </lineage>
</organism>
<keyword evidence="8 11" id="KW-0326">Glycosidase</keyword>
<comment type="catalytic activity">
    <reaction evidence="1">
        <text>Random endo-hydrolysis of N-acetyl-beta-D-glucosaminide (1-&gt;4)-beta-linkages in chitin and chitodextrins.</text>
        <dbReference type="EC" id="3.2.1.14"/>
    </reaction>
</comment>
<feature type="disulfide bond" evidence="10">
    <location>
        <begin position="61"/>
        <end position="73"/>
    </location>
</feature>
<evidence type="ECO:0000256" key="2">
    <source>
        <dbReference type="ARBA" id="ARBA00008682"/>
    </source>
</evidence>
<keyword evidence="4 10" id="KW-0147">Chitin-binding</keyword>
<keyword evidence="7" id="KW-0119">Carbohydrate metabolism</keyword>
<proteinExistence type="inferred from homology"/>
<dbReference type="OrthoDB" id="73875at2759"/>
<protein>
    <recommendedName>
        <fullName evidence="3">chitinase</fullName>
        <ecNumber evidence="3">3.2.1.14</ecNumber>
    </recommendedName>
</protein>
<dbReference type="SMART" id="SM00270">
    <property type="entry name" value="ChtBD1"/>
    <property type="match status" value="2"/>
</dbReference>
<dbReference type="EMBL" id="KZ613937">
    <property type="protein sequence ID" value="PMD48230.1"/>
    <property type="molecule type" value="Genomic_DNA"/>
</dbReference>
<dbReference type="GO" id="GO:0008843">
    <property type="term" value="F:endochitinase activity"/>
    <property type="evidence" value="ECO:0007669"/>
    <property type="project" value="UniProtKB-EC"/>
</dbReference>
<evidence type="ECO:0000259" key="13">
    <source>
        <dbReference type="PROSITE" id="PS51910"/>
    </source>
</evidence>
<evidence type="ECO:0000259" key="12">
    <source>
        <dbReference type="PROSITE" id="PS50941"/>
    </source>
</evidence>
<dbReference type="Gene3D" id="3.30.60.10">
    <property type="entry name" value="Endochitinase-like"/>
    <property type="match status" value="1"/>
</dbReference>
<keyword evidence="10" id="KW-1015">Disulfide bond</keyword>
<dbReference type="CDD" id="cd00035">
    <property type="entry name" value="ChtBD1"/>
    <property type="match status" value="1"/>
</dbReference>
<dbReference type="Proteomes" id="UP000235786">
    <property type="component" value="Unassembled WGS sequence"/>
</dbReference>
<dbReference type="SUPFAM" id="SSF54556">
    <property type="entry name" value="Chitinase insertion domain"/>
    <property type="match status" value="1"/>
</dbReference>
<evidence type="ECO:0000256" key="9">
    <source>
        <dbReference type="ARBA" id="ARBA00023326"/>
    </source>
</evidence>
<comment type="similarity">
    <text evidence="2">Belongs to the glycosyl hydrolase 18 family. Chitinase class V subfamily.</text>
</comment>
<dbReference type="STRING" id="1149755.A0A2J6SBV4"/>
<dbReference type="SMART" id="SM00636">
    <property type="entry name" value="Glyco_18"/>
    <property type="match status" value="1"/>
</dbReference>